<dbReference type="AlphaFoldDB" id="A0A4V1LGT8"/>
<keyword evidence="4" id="KW-0169">Cobalamin biosynthesis</keyword>
<dbReference type="RefSeq" id="WP_129076227.1">
    <property type="nucleotide sequence ID" value="NZ_QOUX01000001.1"/>
</dbReference>
<dbReference type="GO" id="GO:0009236">
    <property type="term" value="P:cobalamin biosynthetic process"/>
    <property type="evidence" value="ECO:0007669"/>
    <property type="project" value="UniProtKB-UniPathway"/>
</dbReference>
<dbReference type="InterPro" id="IPR004838">
    <property type="entry name" value="NHTrfase_class1_PyrdxlP-BS"/>
</dbReference>
<dbReference type="PROSITE" id="PS00105">
    <property type="entry name" value="AA_TRANSFER_CLASS_1"/>
    <property type="match status" value="1"/>
</dbReference>
<evidence type="ECO:0000256" key="5">
    <source>
        <dbReference type="ARBA" id="ARBA00029996"/>
    </source>
</evidence>
<dbReference type="InterPro" id="IPR004839">
    <property type="entry name" value="Aminotransferase_I/II_large"/>
</dbReference>
<dbReference type="GO" id="GO:0030170">
    <property type="term" value="F:pyridoxal phosphate binding"/>
    <property type="evidence" value="ECO:0007669"/>
    <property type="project" value="InterPro"/>
</dbReference>
<name>A0A4V1LGT8_9BACI</name>
<keyword evidence="9" id="KW-1185">Reference proteome</keyword>
<evidence type="ECO:0000256" key="3">
    <source>
        <dbReference type="ARBA" id="ARBA00012285"/>
    </source>
</evidence>
<dbReference type="Pfam" id="PF00155">
    <property type="entry name" value="Aminotran_1_2"/>
    <property type="match status" value="1"/>
</dbReference>
<comment type="catalytic activity">
    <reaction evidence="6">
        <text>O-phospho-L-threonine + H(+) = (R)-1-aminopropan-2-yl phosphate + CO2</text>
        <dbReference type="Rhea" id="RHEA:11492"/>
        <dbReference type="ChEBI" id="CHEBI:15378"/>
        <dbReference type="ChEBI" id="CHEBI:16526"/>
        <dbReference type="ChEBI" id="CHEBI:58563"/>
        <dbReference type="ChEBI" id="CHEBI:58675"/>
        <dbReference type="EC" id="4.1.1.81"/>
    </reaction>
</comment>
<dbReference type="Gene3D" id="3.40.640.10">
    <property type="entry name" value="Type I PLP-dependent aspartate aminotransferase-like (Major domain)"/>
    <property type="match status" value="1"/>
</dbReference>
<protein>
    <recommendedName>
        <fullName evidence="3">threonine-phosphate decarboxylase</fullName>
        <ecNumber evidence="3">4.1.1.81</ecNumber>
    </recommendedName>
    <alternativeName>
        <fullName evidence="5">L-threonine-O-3-phosphate decarboxylase</fullName>
    </alternativeName>
</protein>
<feature type="domain" description="Aminotransferase class I/classII large" evidence="7">
    <location>
        <begin position="24"/>
        <end position="350"/>
    </location>
</feature>
<organism evidence="8 9">
    <name type="scientific">Anaerobacillus alkaliphilus</name>
    <dbReference type="NCBI Taxonomy" id="1548597"/>
    <lineage>
        <taxon>Bacteria</taxon>
        <taxon>Bacillati</taxon>
        <taxon>Bacillota</taxon>
        <taxon>Bacilli</taxon>
        <taxon>Bacillales</taxon>
        <taxon>Bacillaceae</taxon>
        <taxon>Anaerobacillus</taxon>
    </lineage>
</organism>
<evidence type="ECO:0000313" key="9">
    <source>
        <dbReference type="Proteomes" id="UP000290649"/>
    </source>
</evidence>
<dbReference type="Gene3D" id="3.90.1150.10">
    <property type="entry name" value="Aspartate Aminotransferase, domain 1"/>
    <property type="match status" value="1"/>
</dbReference>
<evidence type="ECO:0000313" key="8">
    <source>
        <dbReference type="EMBL" id="RXJ03885.1"/>
    </source>
</evidence>
<dbReference type="NCBIfam" id="TIGR01140">
    <property type="entry name" value="L_thr_O3P_dcar"/>
    <property type="match status" value="1"/>
</dbReference>
<dbReference type="EMBL" id="QOUX01000001">
    <property type="protein sequence ID" value="RXJ03885.1"/>
    <property type="molecule type" value="Genomic_DNA"/>
</dbReference>
<accession>A0A4V1LGT8</accession>
<dbReference type="EC" id="4.1.1.81" evidence="3"/>
<reference evidence="8 9" key="1">
    <citation type="journal article" date="2019" name="Int. J. Syst. Evol. Microbiol.">
        <title>Anaerobacillus alkaliphilus sp. nov., a novel alkaliphilic and moderately halophilic bacterium.</title>
        <authorList>
            <person name="Borsodi A.K."/>
            <person name="Aszalos J.M."/>
            <person name="Bihari P."/>
            <person name="Nagy I."/>
            <person name="Schumann P."/>
            <person name="Sproer C."/>
            <person name="Kovacs A.L."/>
            <person name="Boka K."/>
            <person name="Dobosy P."/>
            <person name="Ovari M."/>
            <person name="Szili-Kovacs T."/>
            <person name="Toth E."/>
        </authorList>
    </citation>
    <scope>NUCLEOTIDE SEQUENCE [LARGE SCALE GENOMIC DNA]</scope>
    <source>
        <strain evidence="8 9">B16-10</strain>
    </source>
</reference>
<evidence type="ECO:0000256" key="1">
    <source>
        <dbReference type="ARBA" id="ARBA00003444"/>
    </source>
</evidence>
<evidence type="ECO:0000259" key="7">
    <source>
        <dbReference type="Pfam" id="PF00155"/>
    </source>
</evidence>
<proteinExistence type="predicted"/>
<evidence type="ECO:0000256" key="2">
    <source>
        <dbReference type="ARBA" id="ARBA00004953"/>
    </source>
</evidence>
<dbReference type="InterPro" id="IPR015424">
    <property type="entry name" value="PyrdxlP-dep_Trfase"/>
</dbReference>
<comment type="function">
    <text evidence="1">Decarboxylates L-threonine-O-3-phosphate to yield (R)-1-amino-2-propanol O-2-phosphate, the precursor for the linkage between the nucleotide loop and the corrin ring in cobalamin.</text>
</comment>
<dbReference type="CDD" id="cd00609">
    <property type="entry name" value="AAT_like"/>
    <property type="match status" value="1"/>
</dbReference>
<keyword evidence="8" id="KW-0456">Lyase</keyword>
<dbReference type="InterPro" id="IPR005860">
    <property type="entry name" value="CobD"/>
</dbReference>
<dbReference type="UniPathway" id="UPA00148"/>
<dbReference type="InterPro" id="IPR015422">
    <property type="entry name" value="PyrdxlP-dep_Trfase_small"/>
</dbReference>
<dbReference type="PANTHER" id="PTHR42885">
    <property type="entry name" value="HISTIDINOL-PHOSPHATE AMINOTRANSFERASE-RELATED"/>
    <property type="match status" value="1"/>
</dbReference>
<sequence length="358" mass="41298">MQLPNHGANPEHLVRSLHLSQSENTIDFSVNTNPFPLQNHIIANWNQYIESISKYPDPSSEQFIEFLSTKENVQRNQLLLGNGAAQLIYLLAMYFQKKKVAILEPTFSEYREACVAFGCDIEGIIMGHPWELNKEKLVKRCQQKDVLFICNPNNPTGVSYPPEDLIHVIQKLSSYNVTVIIDEAFFDFQEHGTTLIQLVNQYDNLIILRSLTKMYGLAGLRLGFMAANETVIASVSKLQHPWSINGLAQQIGLECLQDDVHVRNTQEFMKNERLRLFPLLEELGYEVSNSQVNYYLLKEKDKKEDCLALIKFLIVNGIIPRHTYNFVSLQGQYIRLAIKTTEENNYLLNVLRRWRETC</sequence>
<dbReference type="GO" id="GO:0048472">
    <property type="term" value="F:threonine-phosphate decarboxylase activity"/>
    <property type="evidence" value="ECO:0007669"/>
    <property type="project" value="UniProtKB-EC"/>
</dbReference>
<comment type="caution">
    <text evidence="8">The sequence shown here is derived from an EMBL/GenBank/DDBJ whole genome shotgun (WGS) entry which is preliminary data.</text>
</comment>
<dbReference type="OrthoDB" id="9813612at2"/>
<comment type="pathway">
    <text evidence="2">Cofactor biosynthesis; adenosylcobalamin biosynthesis.</text>
</comment>
<dbReference type="Proteomes" id="UP000290649">
    <property type="component" value="Unassembled WGS sequence"/>
</dbReference>
<evidence type="ECO:0000256" key="6">
    <source>
        <dbReference type="ARBA" id="ARBA00048531"/>
    </source>
</evidence>
<dbReference type="SUPFAM" id="SSF53383">
    <property type="entry name" value="PLP-dependent transferases"/>
    <property type="match status" value="1"/>
</dbReference>
<dbReference type="InterPro" id="IPR015421">
    <property type="entry name" value="PyrdxlP-dep_Trfase_major"/>
</dbReference>
<gene>
    <name evidence="8" type="ORF">DS745_00390</name>
</gene>
<evidence type="ECO:0000256" key="4">
    <source>
        <dbReference type="ARBA" id="ARBA00022573"/>
    </source>
</evidence>